<proteinExistence type="predicted"/>
<dbReference type="Proteomes" id="UP000051378">
    <property type="component" value="Unassembled WGS sequence"/>
</dbReference>
<protein>
    <recommendedName>
        <fullName evidence="1">S1 motif domain-containing protein</fullName>
    </recommendedName>
</protein>
<dbReference type="OrthoDB" id="9810507at2"/>
<dbReference type="EMBL" id="AYZL01000010">
    <property type="protein sequence ID" value="KRN04545.1"/>
    <property type="molecule type" value="Genomic_DNA"/>
</dbReference>
<dbReference type="GO" id="GO:0005737">
    <property type="term" value="C:cytoplasm"/>
    <property type="evidence" value="ECO:0007669"/>
    <property type="project" value="UniProtKB-ARBA"/>
</dbReference>
<dbReference type="PANTHER" id="PTHR10724:SF10">
    <property type="entry name" value="S1 RNA-BINDING DOMAIN-CONTAINING PROTEIN 1"/>
    <property type="match status" value="1"/>
</dbReference>
<dbReference type="PANTHER" id="PTHR10724">
    <property type="entry name" value="30S RIBOSOMAL PROTEIN S1"/>
    <property type="match status" value="1"/>
</dbReference>
<dbReference type="SUPFAM" id="SSF50249">
    <property type="entry name" value="Nucleic acid-binding proteins"/>
    <property type="match status" value="1"/>
</dbReference>
<dbReference type="PATRIC" id="fig|1423744.4.peg.227"/>
<reference evidence="2 3" key="1">
    <citation type="journal article" date="2015" name="Genome Announc.">
        <title>Expanding the biotechnology potential of lactobacilli through comparative genomics of 213 strains and associated genera.</title>
        <authorList>
            <person name="Sun Z."/>
            <person name="Harris H.M."/>
            <person name="McCann A."/>
            <person name="Guo C."/>
            <person name="Argimon S."/>
            <person name="Zhang W."/>
            <person name="Yang X."/>
            <person name="Jeffery I.B."/>
            <person name="Cooney J.C."/>
            <person name="Kagawa T.F."/>
            <person name="Liu W."/>
            <person name="Song Y."/>
            <person name="Salvetti E."/>
            <person name="Wrobel A."/>
            <person name="Rasinkangas P."/>
            <person name="Parkhill J."/>
            <person name="Rea M.C."/>
            <person name="O'Sullivan O."/>
            <person name="Ritari J."/>
            <person name="Douillard F.P."/>
            <person name="Paul Ross R."/>
            <person name="Yang R."/>
            <person name="Briner A.E."/>
            <person name="Felis G.E."/>
            <person name="de Vos W.M."/>
            <person name="Barrangou R."/>
            <person name="Klaenhammer T.R."/>
            <person name="Caufield P.W."/>
            <person name="Cui Y."/>
            <person name="Zhang H."/>
            <person name="O'Toole P.W."/>
        </authorList>
    </citation>
    <scope>NUCLEOTIDE SEQUENCE [LARGE SCALE GENOMIC DNA]</scope>
    <source>
        <strain evidence="2 3">DSM 23037</strain>
    </source>
</reference>
<dbReference type="SMART" id="SM00316">
    <property type="entry name" value="S1"/>
    <property type="match status" value="1"/>
</dbReference>
<organism evidence="2 3">
    <name type="scientific">Holzapfeliella floricola DSM 23037 = JCM 16512</name>
    <dbReference type="NCBI Taxonomy" id="1423744"/>
    <lineage>
        <taxon>Bacteria</taxon>
        <taxon>Bacillati</taxon>
        <taxon>Bacillota</taxon>
        <taxon>Bacilli</taxon>
        <taxon>Lactobacillales</taxon>
        <taxon>Lactobacillaceae</taxon>
        <taxon>Holzapfeliella</taxon>
    </lineage>
</organism>
<feature type="domain" description="S1 motif" evidence="1">
    <location>
        <begin position="6"/>
        <end position="75"/>
    </location>
</feature>
<dbReference type="InterPro" id="IPR050437">
    <property type="entry name" value="Ribos_protein_bS1-like"/>
</dbReference>
<comment type="caution">
    <text evidence="2">The sequence shown here is derived from an EMBL/GenBank/DDBJ whole genome shotgun (WGS) entry which is preliminary data.</text>
</comment>
<dbReference type="NCBIfam" id="NF040579">
    <property type="entry name" value="S1_dom_CvfD"/>
    <property type="match status" value="1"/>
</dbReference>
<dbReference type="STRING" id="1423744.FC86_GL000222"/>
<gene>
    <name evidence="2" type="ORF">FC86_GL000222</name>
</gene>
<dbReference type="Gene3D" id="2.40.50.140">
    <property type="entry name" value="Nucleic acid-binding proteins"/>
    <property type="match status" value="1"/>
</dbReference>
<dbReference type="GO" id="GO:0003729">
    <property type="term" value="F:mRNA binding"/>
    <property type="evidence" value="ECO:0007669"/>
    <property type="project" value="UniProtKB-ARBA"/>
</dbReference>
<dbReference type="PROSITE" id="PS50126">
    <property type="entry name" value="S1"/>
    <property type="match status" value="1"/>
</dbReference>
<dbReference type="InterPro" id="IPR012340">
    <property type="entry name" value="NA-bd_OB-fold"/>
</dbReference>
<evidence type="ECO:0000313" key="3">
    <source>
        <dbReference type="Proteomes" id="UP000051378"/>
    </source>
</evidence>
<dbReference type="FunFam" id="2.40.50.140:FF:000051">
    <property type="entry name" value="RNA-binding transcriptional accessory protein"/>
    <property type="match status" value="1"/>
</dbReference>
<accession>A0A0R2DK81</accession>
<dbReference type="GO" id="GO:0006412">
    <property type="term" value="P:translation"/>
    <property type="evidence" value="ECO:0007669"/>
    <property type="project" value="TreeGrafter"/>
</dbReference>
<dbReference type="Pfam" id="PF00575">
    <property type="entry name" value="S1"/>
    <property type="match status" value="1"/>
</dbReference>
<dbReference type="RefSeq" id="WP_056974403.1">
    <property type="nucleotide sequence ID" value="NZ_AYZL01000010.1"/>
</dbReference>
<evidence type="ECO:0000259" key="1">
    <source>
        <dbReference type="PROSITE" id="PS50126"/>
    </source>
</evidence>
<evidence type="ECO:0000313" key="2">
    <source>
        <dbReference type="EMBL" id="KRN04545.1"/>
    </source>
</evidence>
<keyword evidence="3" id="KW-1185">Reference proteome</keyword>
<sequence>MDFKIGQVVEGKVNGIQPYGVFVDLGDNKQGLIHISECKQGFVTNVEEAFKVGKVIKAVIIDIDEYSRQISLSVRVLQDANEVTRRKRKHYWTDYRMNLGFSTIAEEINPWVYQALKRFSK</sequence>
<dbReference type="InterPro" id="IPR003029">
    <property type="entry name" value="S1_domain"/>
</dbReference>
<dbReference type="AlphaFoldDB" id="A0A0R2DK81"/>
<dbReference type="GO" id="GO:0003735">
    <property type="term" value="F:structural constituent of ribosome"/>
    <property type="evidence" value="ECO:0007669"/>
    <property type="project" value="TreeGrafter"/>
</dbReference>
<name>A0A0R2DK81_9LACO</name>